<feature type="binding site" evidence="7">
    <location>
        <position position="239"/>
    </location>
    <ligand>
        <name>Mg(2+)</name>
        <dbReference type="ChEBI" id="CHEBI:18420"/>
    </ligand>
</feature>
<dbReference type="SMART" id="SM00922">
    <property type="entry name" value="MR_MLE"/>
    <property type="match status" value="1"/>
</dbReference>
<comment type="caution">
    <text evidence="9">The sequence shown here is derived from an EMBL/GenBank/DDBJ whole genome shotgun (WGS) entry which is preliminary data.</text>
</comment>
<dbReference type="NCBIfam" id="TIGR01928">
    <property type="entry name" value="menC_lowGC_arch"/>
    <property type="match status" value="1"/>
</dbReference>
<dbReference type="PANTHER" id="PTHR48073:SF5">
    <property type="entry name" value="O-SUCCINYLBENZOATE SYNTHASE"/>
    <property type="match status" value="1"/>
</dbReference>
<dbReference type="GO" id="GO:0000287">
    <property type="term" value="F:magnesium ion binding"/>
    <property type="evidence" value="ECO:0007669"/>
    <property type="project" value="UniProtKB-UniRule"/>
</dbReference>
<dbReference type="Proteomes" id="UP000271256">
    <property type="component" value="Unassembled WGS sequence"/>
</dbReference>
<dbReference type="InterPro" id="IPR036849">
    <property type="entry name" value="Enolase-like_C_sf"/>
</dbReference>
<comment type="cofactor">
    <cofactor evidence="1 7">
        <name>a divalent metal cation</name>
        <dbReference type="ChEBI" id="CHEBI:60240"/>
    </cofactor>
</comment>
<dbReference type="SUPFAM" id="SSF51604">
    <property type="entry name" value="Enolase C-terminal domain-like"/>
    <property type="match status" value="1"/>
</dbReference>
<dbReference type="Gene3D" id="3.30.390.10">
    <property type="entry name" value="Enolase-like, N-terminal domain"/>
    <property type="match status" value="1"/>
</dbReference>
<dbReference type="SFLD" id="SFLDS00001">
    <property type="entry name" value="Enolase"/>
    <property type="match status" value="1"/>
</dbReference>
<keyword evidence="2 7" id="KW-0474">Menaquinone biosynthesis</keyword>
<evidence type="ECO:0000313" key="9">
    <source>
        <dbReference type="EMBL" id="RKO67764.1"/>
    </source>
</evidence>
<dbReference type="SUPFAM" id="SSF54826">
    <property type="entry name" value="Enolase N-terminal domain-like"/>
    <property type="match status" value="1"/>
</dbReference>
<feature type="active site" description="Proton acceptor" evidence="7">
    <location>
        <position position="263"/>
    </location>
</feature>
<feature type="binding site" evidence="7">
    <location>
        <position position="214"/>
    </location>
    <ligand>
        <name>Mg(2+)</name>
        <dbReference type="ChEBI" id="CHEBI:18420"/>
    </ligand>
</feature>
<comment type="similarity">
    <text evidence="7">Belongs to the mandelate racemase/muconate lactonizing enzyme family. MenC type 2 subfamily.</text>
</comment>
<evidence type="ECO:0000256" key="4">
    <source>
        <dbReference type="ARBA" id="ARBA00022842"/>
    </source>
</evidence>
<evidence type="ECO:0000313" key="10">
    <source>
        <dbReference type="Proteomes" id="UP000271256"/>
    </source>
</evidence>
<feature type="active site" description="Proton donor" evidence="7">
    <location>
        <position position="164"/>
    </location>
</feature>
<dbReference type="OrthoDB" id="9774531at2"/>
<dbReference type="Pfam" id="PF02746">
    <property type="entry name" value="MR_MLE_N"/>
    <property type="match status" value="1"/>
</dbReference>
<dbReference type="Pfam" id="PF13378">
    <property type="entry name" value="MR_MLE_C"/>
    <property type="match status" value="1"/>
</dbReference>
<evidence type="ECO:0000256" key="2">
    <source>
        <dbReference type="ARBA" id="ARBA00022428"/>
    </source>
</evidence>
<comment type="pathway">
    <text evidence="7">Quinol/quinone metabolism; 1,4-dihydroxy-2-naphthoate biosynthesis; 1,4-dihydroxy-2-naphthoate from chorismate: step 4/7.</text>
</comment>
<proteinExistence type="inferred from homology"/>
<evidence type="ECO:0000256" key="5">
    <source>
        <dbReference type="ARBA" id="ARBA00023239"/>
    </source>
</evidence>
<feature type="domain" description="Mandelate racemase/muconate lactonizing enzyme C-terminal" evidence="8">
    <location>
        <begin position="143"/>
        <end position="235"/>
    </location>
</feature>
<dbReference type="EC" id="4.2.1.113" evidence="6 7"/>
<accession>A0A494X4P0</accession>
<protein>
    <recommendedName>
        <fullName evidence="6 7">o-succinylbenzoate synthase</fullName>
        <shortName evidence="7">OSB synthase</shortName>
        <shortName evidence="7">OSBS</shortName>
        <ecNumber evidence="6 7">4.2.1.113</ecNumber>
    </recommendedName>
    <alternativeName>
        <fullName evidence="7">4-(2'-carboxyphenyl)-4-oxybutyric acid synthase</fullName>
    </alternativeName>
    <alternativeName>
        <fullName evidence="7">o-succinylbenzoic acid synthase</fullName>
    </alternativeName>
</protein>
<sequence>MQLHSITLRAMSMRMKSPFTTSFGTQWDKHFILVEVRDKDGRSGWGESVAMKEPFYNEETVGTNWLIMKEFLIPLLWQKPVSHPQEVSSIFSHIRRNNMAKSALEGALWDLYAKQQNLPLYRVLGGERTEIQVGISIGVQDSVSKLLSLIERYVTEGYRRIKIKIKPGWDLDVVAAVRNRFPDISLMVDANSAYTLDDIDHLAELDQFNLMMIEQPLAHDDIIDHAALQKKLRTPICLDESIHSLEDARKAVALGSCRIINIKIGRVGGLAEARKIHDFCLQKGLPVWCGGMLESGIGRAHNVAITTLPGFTLPGDTAASSRYWEKDLIEPEVTVENGLIRVPERPGLGYEPVRERIDEFTMYSETFRP</sequence>
<dbReference type="InterPro" id="IPR029065">
    <property type="entry name" value="Enolase_C-like"/>
</dbReference>
<organism evidence="9 10">
    <name type="scientific">Desulfofundulus salinus</name>
    <dbReference type="NCBI Taxonomy" id="2419843"/>
    <lineage>
        <taxon>Bacteria</taxon>
        <taxon>Bacillati</taxon>
        <taxon>Bacillota</taxon>
        <taxon>Clostridia</taxon>
        <taxon>Eubacteriales</taxon>
        <taxon>Peptococcaceae</taxon>
        <taxon>Desulfofundulus</taxon>
    </lineage>
</organism>
<dbReference type="CDD" id="cd03317">
    <property type="entry name" value="NAAAR"/>
    <property type="match status" value="1"/>
</dbReference>
<comment type="catalytic activity">
    <reaction evidence="7">
        <text>(1R,6R)-6-hydroxy-2-succinyl-cyclohexa-2,4-diene-1-carboxylate = 2-succinylbenzoate + H2O</text>
        <dbReference type="Rhea" id="RHEA:10196"/>
        <dbReference type="ChEBI" id="CHEBI:15377"/>
        <dbReference type="ChEBI" id="CHEBI:18325"/>
        <dbReference type="ChEBI" id="CHEBI:58689"/>
        <dbReference type="EC" id="4.2.1.113"/>
    </reaction>
</comment>
<dbReference type="GO" id="GO:0009234">
    <property type="term" value="P:menaquinone biosynthetic process"/>
    <property type="evidence" value="ECO:0007669"/>
    <property type="project" value="UniProtKB-UniRule"/>
</dbReference>
<dbReference type="InterPro" id="IPR029017">
    <property type="entry name" value="Enolase-like_N"/>
</dbReference>
<dbReference type="SFLD" id="SFLDF00009">
    <property type="entry name" value="o-succinylbenzoate_synthase"/>
    <property type="match status" value="1"/>
</dbReference>
<dbReference type="InterPro" id="IPR047585">
    <property type="entry name" value="MenC"/>
</dbReference>
<reference evidence="9 10" key="1">
    <citation type="submission" date="2018-10" db="EMBL/GenBank/DDBJ databases">
        <authorList>
            <person name="Grouzdev D.S."/>
            <person name="Krutkina M.S."/>
            <person name="Tourova T.P."/>
            <person name="Nazina T.N."/>
        </authorList>
    </citation>
    <scope>NUCLEOTIDE SEQUENCE [LARGE SCALE GENOMIC DNA]</scope>
    <source>
        <strain evidence="9 10">435</strain>
    </source>
</reference>
<feature type="binding site" evidence="7">
    <location>
        <position position="189"/>
    </location>
    <ligand>
        <name>Mg(2+)</name>
        <dbReference type="ChEBI" id="CHEBI:18420"/>
    </ligand>
</feature>
<dbReference type="InterPro" id="IPR013342">
    <property type="entry name" value="Mandelate_racemase_C"/>
</dbReference>
<dbReference type="Gene3D" id="3.20.20.120">
    <property type="entry name" value="Enolase-like C-terminal domain"/>
    <property type="match status" value="1"/>
</dbReference>
<dbReference type="EMBL" id="RBWE01000001">
    <property type="protein sequence ID" value="RKO67764.1"/>
    <property type="molecule type" value="Genomic_DNA"/>
</dbReference>
<keyword evidence="3 7" id="KW-0479">Metal-binding</keyword>
<dbReference type="GO" id="GO:0016854">
    <property type="term" value="F:racemase and epimerase activity"/>
    <property type="evidence" value="ECO:0007669"/>
    <property type="project" value="UniProtKB-ARBA"/>
</dbReference>
<dbReference type="GO" id="GO:0043748">
    <property type="term" value="F:O-succinylbenzoate synthase activity"/>
    <property type="evidence" value="ECO:0007669"/>
    <property type="project" value="UniProtKB-EC"/>
</dbReference>
<comment type="function">
    <text evidence="7">Converts 2-succinyl-6-hydroxy-2,4-cyclohexadiene-1-carboxylate (SHCHC) to 2-succinylbenzoate (OSB).</text>
</comment>
<dbReference type="AlphaFoldDB" id="A0A494X4P0"/>
<keyword evidence="5 7" id="KW-0456">Lyase</keyword>
<dbReference type="InterPro" id="IPR010197">
    <property type="entry name" value="OSBS/NAAAR"/>
</dbReference>
<keyword evidence="4 7" id="KW-0460">Magnesium</keyword>
<dbReference type="HAMAP" id="MF_01933">
    <property type="entry name" value="MenC_2"/>
    <property type="match status" value="1"/>
</dbReference>
<gene>
    <name evidence="7 9" type="primary">menC</name>
    <name evidence="9" type="ORF">D7024_12935</name>
</gene>
<evidence type="ECO:0000259" key="8">
    <source>
        <dbReference type="SMART" id="SM00922"/>
    </source>
</evidence>
<evidence type="ECO:0000256" key="6">
    <source>
        <dbReference type="ARBA" id="ARBA00029491"/>
    </source>
</evidence>
<dbReference type="PANTHER" id="PTHR48073">
    <property type="entry name" value="O-SUCCINYLBENZOATE SYNTHASE-RELATED"/>
    <property type="match status" value="1"/>
</dbReference>
<dbReference type="SFLD" id="SFLDG00180">
    <property type="entry name" value="muconate_cycloisomerase"/>
    <property type="match status" value="1"/>
</dbReference>
<comment type="pathway">
    <text evidence="7">Quinol/quinone metabolism; menaquinone biosynthesis.</text>
</comment>
<dbReference type="UniPathway" id="UPA00079"/>
<keyword evidence="10" id="KW-1185">Reference proteome</keyword>
<dbReference type="UniPathway" id="UPA01057">
    <property type="reaction ID" value="UER00165"/>
</dbReference>
<evidence type="ECO:0000256" key="3">
    <source>
        <dbReference type="ARBA" id="ARBA00022723"/>
    </source>
</evidence>
<evidence type="ECO:0000256" key="1">
    <source>
        <dbReference type="ARBA" id="ARBA00001968"/>
    </source>
</evidence>
<dbReference type="RefSeq" id="WP_121452161.1">
    <property type="nucleotide sequence ID" value="NZ_RBWE01000001.1"/>
</dbReference>
<name>A0A494X4P0_9FIRM</name>
<evidence type="ECO:0000256" key="7">
    <source>
        <dbReference type="HAMAP-Rule" id="MF_01933"/>
    </source>
</evidence>
<dbReference type="InterPro" id="IPR013341">
    <property type="entry name" value="Mandelate_racemase_N_dom"/>
</dbReference>